<dbReference type="RefSeq" id="WP_160345768.1">
    <property type="nucleotide sequence ID" value="NZ_WKJZ01000001.1"/>
</dbReference>
<evidence type="ECO:0000313" key="1">
    <source>
        <dbReference type="EMBL" id="MVW76077.1"/>
    </source>
</evidence>
<evidence type="ECO:0000313" key="2">
    <source>
        <dbReference type="Proteomes" id="UP000429555"/>
    </source>
</evidence>
<accession>A0A6I4KVG1</accession>
<comment type="caution">
    <text evidence="1">The sequence shown here is derived from an EMBL/GenBank/DDBJ whole genome shotgun (WGS) entry which is preliminary data.</text>
</comment>
<dbReference type="Proteomes" id="UP000429555">
    <property type="component" value="Unassembled WGS sequence"/>
</dbReference>
<reference evidence="1 2" key="1">
    <citation type="submission" date="2019-11" db="EMBL/GenBank/DDBJ databases">
        <title>Pseudomonas flavidum sp. nov., isolated from Baiyang Lake.</title>
        <authorList>
            <person name="Zhao Y."/>
        </authorList>
    </citation>
    <scope>NUCLEOTIDE SEQUENCE [LARGE SCALE GENOMIC DNA]</scope>
    <source>
        <strain evidence="2">R-22-3 w-18</strain>
    </source>
</reference>
<proteinExistence type="predicted"/>
<name>A0A6I4KVG1_9PSED</name>
<sequence length="198" mass="22822">MRIFLLFYLRDLFNFCRFGFNSPRALALMFVDPRAIQLVQAQRLHKRKDAGRVVAGDWDRCVEPLAAMDKHRVIYQKVKQNLSWEEAGIFEIYKDTQKYPLQENIARHNKLSELIEYLRQGGKFLTRREIQPGNFREDGGVLVHVGREGELIFSGNGYHRLAIAQALELPSIPVALGVVHAEAVRSGKLRELMQHPRA</sequence>
<dbReference type="EMBL" id="WKJZ01000001">
    <property type="protein sequence ID" value="MVW76077.1"/>
    <property type="molecule type" value="Genomic_DNA"/>
</dbReference>
<keyword evidence="2" id="KW-1185">Reference proteome</keyword>
<gene>
    <name evidence="1" type="ORF">GJV18_12190</name>
</gene>
<dbReference type="AlphaFoldDB" id="A0A6I4KVG1"/>
<protein>
    <submittedName>
        <fullName evidence="1">Uncharacterized protein</fullName>
    </submittedName>
</protein>
<organism evidence="1 2">
    <name type="scientific">Pseudomonas xionganensis</name>
    <dbReference type="NCBI Taxonomy" id="2654845"/>
    <lineage>
        <taxon>Bacteria</taxon>
        <taxon>Pseudomonadati</taxon>
        <taxon>Pseudomonadota</taxon>
        <taxon>Gammaproteobacteria</taxon>
        <taxon>Pseudomonadales</taxon>
        <taxon>Pseudomonadaceae</taxon>
        <taxon>Pseudomonas</taxon>
    </lineage>
</organism>